<evidence type="ECO:0000313" key="2">
    <source>
        <dbReference type="EMBL" id="KAL2644722.1"/>
    </source>
</evidence>
<keyword evidence="3" id="KW-1185">Reference proteome</keyword>
<protein>
    <submittedName>
        <fullName evidence="2">Uncharacterized protein</fullName>
    </submittedName>
</protein>
<feature type="region of interest" description="Disordered" evidence="1">
    <location>
        <begin position="1"/>
        <end position="22"/>
    </location>
</feature>
<name>A0ABD1ZDK5_9MARC</name>
<organism evidence="2 3">
    <name type="scientific">Riccia fluitans</name>
    <dbReference type="NCBI Taxonomy" id="41844"/>
    <lineage>
        <taxon>Eukaryota</taxon>
        <taxon>Viridiplantae</taxon>
        <taxon>Streptophyta</taxon>
        <taxon>Embryophyta</taxon>
        <taxon>Marchantiophyta</taxon>
        <taxon>Marchantiopsida</taxon>
        <taxon>Marchantiidae</taxon>
        <taxon>Marchantiales</taxon>
        <taxon>Ricciaceae</taxon>
        <taxon>Riccia</taxon>
    </lineage>
</organism>
<dbReference type="EMBL" id="JBHFFA010000002">
    <property type="protein sequence ID" value="KAL2644722.1"/>
    <property type="molecule type" value="Genomic_DNA"/>
</dbReference>
<comment type="caution">
    <text evidence="2">The sequence shown here is derived from an EMBL/GenBank/DDBJ whole genome shotgun (WGS) entry which is preliminary data.</text>
</comment>
<evidence type="ECO:0000313" key="3">
    <source>
        <dbReference type="Proteomes" id="UP001605036"/>
    </source>
</evidence>
<proteinExistence type="predicted"/>
<evidence type="ECO:0000256" key="1">
    <source>
        <dbReference type="SAM" id="MobiDB-lite"/>
    </source>
</evidence>
<gene>
    <name evidence="2" type="ORF">R1flu_012309</name>
</gene>
<dbReference type="AlphaFoldDB" id="A0ABD1ZDK5"/>
<accession>A0ABD1ZDK5</accession>
<dbReference type="Proteomes" id="UP001605036">
    <property type="component" value="Unassembled WGS sequence"/>
</dbReference>
<sequence>MRMDDKAVDVVGSSEDFQPPQEIPDIVEANVDAIVGTASSWARLDALDSIPRMYLTPGWNTHPGASIDHCLLADEVTLAKPQSDEGEGGCSLSLPSN</sequence>
<reference evidence="2 3" key="1">
    <citation type="submission" date="2024-09" db="EMBL/GenBank/DDBJ databases">
        <title>Chromosome-scale assembly of Riccia fluitans.</title>
        <authorList>
            <person name="Paukszto L."/>
            <person name="Sawicki J."/>
            <person name="Karawczyk K."/>
            <person name="Piernik-Szablinska J."/>
            <person name="Szczecinska M."/>
            <person name="Mazdziarz M."/>
        </authorList>
    </citation>
    <scope>NUCLEOTIDE SEQUENCE [LARGE SCALE GENOMIC DNA]</scope>
    <source>
        <strain evidence="2">Rf_01</strain>
        <tissue evidence="2">Aerial parts of the thallus</tissue>
    </source>
</reference>